<organism evidence="5 6">
    <name type="scientific">Fusarium sarcochroum</name>
    <dbReference type="NCBI Taxonomy" id="1208366"/>
    <lineage>
        <taxon>Eukaryota</taxon>
        <taxon>Fungi</taxon>
        <taxon>Dikarya</taxon>
        <taxon>Ascomycota</taxon>
        <taxon>Pezizomycotina</taxon>
        <taxon>Sordariomycetes</taxon>
        <taxon>Hypocreomycetidae</taxon>
        <taxon>Hypocreales</taxon>
        <taxon>Nectriaceae</taxon>
        <taxon>Fusarium</taxon>
        <taxon>Fusarium lateritium species complex</taxon>
    </lineage>
</organism>
<dbReference type="InterPro" id="IPR027417">
    <property type="entry name" value="P-loop_NTPase"/>
</dbReference>
<dbReference type="EMBL" id="JABEXW010000513">
    <property type="protein sequence ID" value="KAF4962888.1"/>
    <property type="molecule type" value="Genomic_DNA"/>
</dbReference>
<feature type="compositionally biased region" description="Polar residues" evidence="2">
    <location>
        <begin position="12"/>
        <end position="26"/>
    </location>
</feature>
<evidence type="ECO:0000313" key="5">
    <source>
        <dbReference type="EMBL" id="KAF4962888.1"/>
    </source>
</evidence>
<feature type="region of interest" description="Disordered" evidence="2">
    <location>
        <begin position="1"/>
        <end position="55"/>
    </location>
</feature>
<dbReference type="Proteomes" id="UP000622797">
    <property type="component" value="Unassembled WGS sequence"/>
</dbReference>
<protein>
    <submittedName>
        <fullName evidence="5">Uncharacterized protein</fullName>
    </submittedName>
</protein>
<dbReference type="OrthoDB" id="3598281at2759"/>
<evidence type="ECO:0000259" key="3">
    <source>
        <dbReference type="Pfam" id="PF00350"/>
    </source>
</evidence>
<dbReference type="PANTHER" id="PTHR36681:SF3">
    <property type="entry name" value="NUCLEAR GTPASE, GERMINAL CENTER-ASSOCIATED, TANDEM DUPLICATE 3"/>
    <property type="match status" value="1"/>
</dbReference>
<comment type="caution">
    <text evidence="5">The sequence shown here is derived from an EMBL/GenBank/DDBJ whole genome shotgun (WGS) entry which is preliminary data.</text>
</comment>
<dbReference type="InterPro" id="IPR056024">
    <property type="entry name" value="DUF7605"/>
</dbReference>
<reference evidence="5" key="1">
    <citation type="journal article" date="2020" name="BMC Genomics">
        <title>Correction to: Identification and distribution of gene clusters required for synthesis of sphingolipid metabolism inhibitors in diverse species of the filamentous fungus Fusarium.</title>
        <authorList>
            <person name="Kim H.S."/>
            <person name="Lohmar J.M."/>
            <person name="Busman M."/>
            <person name="Brown D.W."/>
            <person name="Naumann T.A."/>
            <person name="Divon H.H."/>
            <person name="Lysoe E."/>
            <person name="Uhlig S."/>
            <person name="Proctor R.H."/>
        </authorList>
    </citation>
    <scope>NUCLEOTIDE SEQUENCE</scope>
    <source>
        <strain evidence="5">NRRL 20472</strain>
    </source>
</reference>
<evidence type="ECO:0000256" key="2">
    <source>
        <dbReference type="SAM" id="MobiDB-lite"/>
    </source>
</evidence>
<proteinExistence type="predicted"/>
<evidence type="ECO:0000259" key="4">
    <source>
        <dbReference type="Pfam" id="PF24564"/>
    </source>
</evidence>
<dbReference type="AlphaFoldDB" id="A0A8H4TRW7"/>
<evidence type="ECO:0000256" key="1">
    <source>
        <dbReference type="SAM" id="Coils"/>
    </source>
</evidence>
<reference evidence="5" key="2">
    <citation type="submission" date="2020-05" db="EMBL/GenBank/DDBJ databases">
        <authorList>
            <person name="Kim H.-S."/>
            <person name="Proctor R.H."/>
            <person name="Brown D.W."/>
        </authorList>
    </citation>
    <scope>NUCLEOTIDE SEQUENCE</scope>
    <source>
        <strain evidence="5">NRRL 20472</strain>
    </source>
</reference>
<name>A0A8H4TRW7_9HYPO</name>
<keyword evidence="1" id="KW-0175">Coiled coil</keyword>
<feature type="region of interest" description="Disordered" evidence="2">
    <location>
        <begin position="92"/>
        <end position="134"/>
    </location>
</feature>
<gene>
    <name evidence="5" type="ORF">FSARC_9044</name>
</gene>
<sequence>MATMNADIPIPSTETGGPAASNSTPASPIFNRLRTPSVSVTPPSTAGARDESQGEVTAGLQNAALSDRASFSGLSGLAAAVGAVAIRQDNVASLSPEPSRSRTGTPRARRRSSSGVNQSHNVADEELPDDAFHSPEFQGAFRDAKQLMSNVKTVLGSSALHNEPESTMRTLYQEAGRLANFEYPATRTVGFVGDSGVGKSSLLNSLLDTKGLARTSNNGEACTCVVTEYHYHNRNTFDIQVNLFTIDELRSQLTRMLDAYRNFELHQNEAQDAAERHDMEASAKVARDTFHAMFRGRLNDEAFLVNDPYVEVVDRLTRWASEAKPSPLSTRYTGVSLQVCSDRLLELSSEPPSRNSPAKWPYIRSIKVLLNAHILSRGLILVDLPGLRDLNSARRIITERYLLQCDEIFAICNIGRAVTDEGVQQVFDLAGRARLSNVGIVCTRSDDINAEEAIRDWPGERARRIERFLDNIEGATKEIDDLQRDIEDYEGDDLSDEERRELDECYRDQNQARIRKKNYEFELKDYLVQTRNQIITGQLRTLSASRTESMRFLNLSGILLVRKHCISIVAHSQRRIATRYMKDEIPALLADIELWVQSGARTATEERREALCQSLNNIEQHLRRDFTSHAFNRLARVYNEEFTEHIYSNRRIAPWSASALAASRQWGGWHPMSYSAFCRKFGNHFTPAVGAHNWNEEAMEEMVRDLESPWQELRAALQQRQDDLLSHVTIVTDTAIEQLETLEQDDNAATLVVQALNSRQSLFLDAIEEVNEKFEADLKLLRIDSLSGIRSSLFGRAMESFYNRCNGEGGTGSDARRKAIIKEVLGSEDIFIKLMRSFRNGFRANSESVQTRIQEATTEYLNVVQERFDFVRSENVARESEHDPDFRLRVDEVAKTGRDAMQRVHGVL</sequence>
<dbReference type="InterPro" id="IPR045063">
    <property type="entry name" value="Dynamin_N"/>
</dbReference>
<feature type="domain" description="Dynamin N-terminal" evidence="3">
    <location>
        <begin position="189"/>
        <end position="424"/>
    </location>
</feature>
<keyword evidence="6" id="KW-1185">Reference proteome</keyword>
<dbReference type="Gene3D" id="3.40.50.300">
    <property type="entry name" value="P-loop containing nucleotide triphosphate hydrolases"/>
    <property type="match status" value="1"/>
</dbReference>
<feature type="domain" description="DUF7605" evidence="4">
    <location>
        <begin position="651"/>
        <end position="831"/>
    </location>
</feature>
<dbReference type="PANTHER" id="PTHR36681">
    <property type="entry name" value="NUCLEAR GTPASE, GERMINAL CENTER-ASSOCIATED, TANDEM DUPLICATE 3"/>
    <property type="match status" value="1"/>
</dbReference>
<dbReference type="Pfam" id="PF24564">
    <property type="entry name" value="DUF7605"/>
    <property type="match status" value="1"/>
</dbReference>
<feature type="compositionally biased region" description="Polar residues" evidence="2">
    <location>
        <begin position="34"/>
        <end position="44"/>
    </location>
</feature>
<feature type="coiled-coil region" evidence="1">
    <location>
        <begin position="465"/>
        <end position="492"/>
    </location>
</feature>
<dbReference type="Pfam" id="PF00350">
    <property type="entry name" value="Dynamin_N"/>
    <property type="match status" value="1"/>
</dbReference>
<evidence type="ECO:0000313" key="6">
    <source>
        <dbReference type="Proteomes" id="UP000622797"/>
    </source>
</evidence>
<accession>A0A8H4TRW7</accession>
<dbReference type="SUPFAM" id="SSF52540">
    <property type="entry name" value="P-loop containing nucleoside triphosphate hydrolases"/>
    <property type="match status" value="1"/>
</dbReference>